<protein>
    <recommendedName>
        <fullName evidence="1">DUF6873 domain-containing protein</fullName>
    </recommendedName>
</protein>
<gene>
    <name evidence="2" type="ORF">J2Z53_001269</name>
</gene>
<accession>A0ABS4F0B8</accession>
<evidence type="ECO:0000313" key="3">
    <source>
        <dbReference type="Proteomes" id="UP000783390"/>
    </source>
</evidence>
<dbReference type="Pfam" id="PF21778">
    <property type="entry name" value="DUF6873"/>
    <property type="match status" value="1"/>
</dbReference>
<reference evidence="2 3" key="1">
    <citation type="submission" date="2021-03" db="EMBL/GenBank/DDBJ databases">
        <title>Genomic Encyclopedia of Type Strains, Phase IV (KMG-IV): sequencing the most valuable type-strain genomes for metagenomic binning, comparative biology and taxonomic classification.</title>
        <authorList>
            <person name="Goeker M."/>
        </authorList>
    </citation>
    <scope>NUCLEOTIDE SEQUENCE [LARGE SCALE GENOMIC DNA]</scope>
    <source>
        <strain evidence="2 3">DSM 3984</strain>
    </source>
</reference>
<dbReference type="RefSeq" id="WP_209796573.1">
    <property type="nucleotide sequence ID" value="NZ_JAGGJZ010000003.1"/>
</dbReference>
<name>A0ABS4F0B8_9CLOT</name>
<organism evidence="2 3">
    <name type="scientific">Clostridium moniliforme</name>
    <dbReference type="NCBI Taxonomy" id="39489"/>
    <lineage>
        <taxon>Bacteria</taxon>
        <taxon>Bacillati</taxon>
        <taxon>Bacillota</taxon>
        <taxon>Clostridia</taxon>
        <taxon>Eubacteriales</taxon>
        <taxon>Clostridiaceae</taxon>
        <taxon>Clostridium</taxon>
    </lineage>
</organism>
<comment type="caution">
    <text evidence="2">The sequence shown here is derived from an EMBL/GenBank/DDBJ whole genome shotgun (WGS) entry which is preliminary data.</text>
</comment>
<evidence type="ECO:0000259" key="1">
    <source>
        <dbReference type="Pfam" id="PF21778"/>
    </source>
</evidence>
<evidence type="ECO:0000313" key="2">
    <source>
        <dbReference type="EMBL" id="MBP1889686.1"/>
    </source>
</evidence>
<sequence length="233" mass="26465">MYSFVDYRISEEELINLKKEGVIPIKVPNTSLVYDAISGHVDIQLNILSKKNKTVIVHKDIDKNFLKKLKEFSINYIFSHSSLGNKYPYDIILNALITEDFLMHNIKYTDKTLLKNSSMKKLINVSQGYTKCSVLNIYDKAFITSDKLIYKSLLTEGFDVLLLPPGDIILEGLDYGFIGGTGGTIGNNKIAFFGNLNYYKYGKEVLNFLKKHNVTPVYLKNSKLIDRGSILTI</sequence>
<keyword evidence="3" id="KW-1185">Reference proteome</keyword>
<dbReference type="Proteomes" id="UP000783390">
    <property type="component" value="Unassembled WGS sequence"/>
</dbReference>
<feature type="domain" description="DUF6873" evidence="1">
    <location>
        <begin position="4"/>
        <end position="231"/>
    </location>
</feature>
<dbReference type="InterPro" id="IPR049238">
    <property type="entry name" value="DUF6873"/>
</dbReference>
<proteinExistence type="predicted"/>
<dbReference type="EMBL" id="JAGGJZ010000003">
    <property type="protein sequence ID" value="MBP1889686.1"/>
    <property type="molecule type" value="Genomic_DNA"/>
</dbReference>